<dbReference type="Pfam" id="PF00144">
    <property type="entry name" value="Beta-lactamase"/>
    <property type="match status" value="1"/>
</dbReference>
<comment type="caution">
    <text evidence="2">The sequence shown here is derived from an EMBL/GenBank/DDBJ whole genome shotgun (WGS) entry which is preliminary data.</text>
</comment>
<sequence length="400" mass="44437">MISTRTGRLRLLSITILVAGVIFLPGCSKDITNVNESTLEPTSYAEMDLPTFLEAEMQKRMKQYHVPGAAIAVIHQGHLAWSRGFGYANVKKKIKVDEKTIFQVASNSKSVNSWGILKLVEQGKLELDKPVDRYLTRWHIPESSFNMEEVTICRLLSHTAGLSLHGYPGYPKGRKIPTLEESLSGKNSAEQKVELIYEPGTQYQYSGGGYTLLQLVVEEVTKRNYSDYMKSEILNPLGMDDSLFALHSEEVSNLAVGYNQSKKAYPTISYRELAAAGLHTNVVDFAKFVAALVDDKIEKQPAGRNILSKESLGRMFTPVLNNYGLGFGVISGSDDELITHSGSNIGYQSTYYINRTSGDGVVILTNSDSGGAMFQEVIQQIGQWEFDNQSDYHFGFDLVQ</sequence>
<dbReference type="InterPro" id="IPR050491">
    <property type="entry name" value="AmpC-like"/>
</dbReference>
<name>A0A494XBJ4_9BACL</name>
<dbReference type="InterPro" id="IPR001466">
    <property type="entry name" value="Beta-lactam-related"/>
</dbReference>
<dbReference type="RefSeq" id="WP_120979189.1">
    <property type="nucleotide sequence ID" value="NZ_RBZM01000010.1"/>
</dbReference>
<dbReference type="Proteomes" id="UP000282076">
    <property type="component" value="Unassembled WGS sequence"/>
</dbReference>
<dbReference type="PANTHER" id="PTHR46825">
    <property type="entry name" value="D-ALANYL-D-ALANINE-CARBOXYPEPTIDASE/ENDOPEPTIDASE AMPH"/>
    <property type="match status" value="1"/>
</dbReference>
<reference evidence="2 3" key="1">
    <citation type="submission" date="2018-10" db="EMBL/GenBank/DDBJ databases">
        <title>Cohnella sp. M2MS4P-1, whole genome shotgun sequence.</title>
        <authorList>
            <person name="Tuo L."/>
        </authorList>
    </citation>
    <scope>NUCLEOTIDE SEQUENCE [LARGE SCALE GENOMIC DNA]</scope>
    <source>
        <strain evidence="2 3">M2MS4P-1</strain>
    </source>
</reference>
<dbReference type="EMBL" id="RBZM01000010">
    <property type="protein sequence ID" value="RKP47898.1"/>
    <property type="molecule type" value="Genomic_DNA"/>
</dbReference>
<dbReference type="AlphaFoldDB" id="A0A494XBJ4"/>
<gene>
    <name evidence="2" type="ORF">D7Z26_22045</name>
</gene>
<keyword evidence="3" id="KW-1185">Reference proteome</keyword>
<dbReference type="PANTHER" id="PTHR46825:SF12">
    <property type="entry name" value="PENICILLIN-BINDING PROTEIN 4"/>
    <property type="match status" value="1"/>
</dbReference>
<evidence type="ECO:0000313" key="3">
    <source>
        <dbReference type="Proteomes" id="UP000282076"/>
    </source>
</evidence>
<keyword evidence="2" id="KW-0378">Hydrolase</keyword>
<dbReference type="InterPro" id="IPR012338">
    <property type="entry name" value="Beta-lactam/transpept-like"/>
</dbReference>
<proteinExistence type="predicted"/>
<organism evidence="2 3">
    <name type="scientific">Cohnella endophytica</name>
    <dbReference type="NCBI Taxonomy" id="2419778"/>
    <lineage>
        <taxon>Bacteria</taxon>
        <taxon>Bacillati</taxon>
        <taxon>Bacillota</taxon>
        <taxon>Bacilli</taxon>
        <taxon>Bacillales</taxon>
        <taxon>Paenibacillaceae</taxon>
        <taxon>Cohnella</taxon>
    </lineage>
</organism>
<protein>
    <submittedName>
        <fullName evidence="2">Class A beta-lactamase-related serine hydrolase</fullName>
    </submittedName>
</protein>
<evidence type="ECO:0000313" key="2">
    <source>
        <dbReference type="EMBL" id="RKP47898.1"/>
    </source>
</evidence>
<dbReference type="OrthoDB" id="9797709at2"/>
<dbReference type="GO" id="GO:0016787">
    <property type="term" value="F:hydrolase activity"/>
    <property type="evidence" value="ECO:0007669"/>
    <property type="project" value="UniProtKB-KW"/>
</dbReference>
<evidence type="ECO:0000259" key="1">
    <source>
        <dbReference type="Pfam" id="PF00144"/>
    </source>
</evidence>
<feature type="domain" description="Beta-lactamase-related" evidence="1">
    <location>
        <begin position="54"/>
        <end position="375"/>
    </location>
</feature>
<dbReference type="SUPFAM" id="SSF56601">
    <property type="entry name" value="beta-lactamase/transpeptidase-like"/>
    <property type="match status" value="1"/>
</dbReference>
<dbReference type="Gene3D" id="3.40.710.10">
    <property type="entry name" value="DD-peptidase/beta-lactamase superfamily"/>
    <property type="match status" value="1"/>
</dbReference>
<accession>A0A494XBJ4</accession>